<feature type="region of interest" description="Disordered" evidence="1">
    <location>
        <begin position="292"/>
        <end position="335"/>
    </location>
</feature>
<feature type="signal peptide" evidence="2">
    <location>
        <begin position="1"/>
        <end position="31"/>
    </location>
</feature>
<dbReference type="PROSITE" id="PS51318">
    <property type="entry name" value="TAT"/>
    <property type="match status" value="1"/>
</dbReference>
<sequence>MSGNRSISRRAPLLAAVVGAASVLLTPSAPAAVAAPACLTGSLAFDHYDAEAGTSKPLRTQVARNANWELWGTTSSGTASRRLATGITSHVDGRFSACYSGALAEAYVVFRSSSTATWRVIKGKYDPTEYSFSSSRRWNVSTSVDLGVVKVPSSMQRAWKVVDTLNLLYWKRANSTSACWTSRQASGSCDTLTYVWRQDSTDGGYWDYGGTNFVILAGNMPDSKHLILHEAGHWWQWQLYGRTFPRVTNCNPHYVELSSSTSCAWTEGFADAVAAYVLGDYRYVHDSGESDSFVNGPDTPAGTTATPSRAAWARPCSTCGRPPAPTAATGTAPSS</sequence>
<protein>
    <submittedName>
        <fullName evidence="3">Metalloprotease</fullName>
    </submittedName>
</protein>
<evidence type="ECO:0000313" key="3">
    <source>
        <dbReference type="EMBL" id="MFC7616735.1"/>
    </source>
</evidence>
<evidence type="ECO:0000256" key="1">
    <source>
        <dbReference type="SAM" id="MobiDB-lite"/>
    </source>
</evidence>
<name>A0ABW2TUR4_9PSEU</name>
<evidence type="ECO:0000313" key="4">
    <source>
        <dbReference type="Proteomes" id="UP001596512"/>
    </source>
</evidence>
<reference evidence="4" key="1">
    <citation type="journal article" date="2019" name="Int. J. Syst. Evol. Microbiol.">
        <title>The Global Catalogue of Microorganisms (GCM) 10K type strain sequencing project: providing services to taxonomists for standard genome sequencing and annotation.</title>
        <authorList>
            <consortium name="The Broad Institute Genomics Platform"/>
            <consortium name="The Broad Institute Genome Sequencing Center for Infectious Disease"/>
            <person name="Wu L."/>
            <person name="Ma J."/>
        </authorList>
    </citation>
    <scope>NUCLEOTIDE SEQUENCE [LARGE SCALE GENOMIC DNA]</scope>
    <source>
        <strain evidence="4">JCM 17695</strain>
    </source>
</reference>
<accession>A0ABW2TUR4</accession>
<organism evidence="3 4">
    <name type="scientific">Actinokineospora soli</name>
    <dbReference type="NCBI Taxonomy" id="1048753"/>
    <lineage>
        <taxon>Bacteria</taxon>
        <taxon>Bacillati</taxon>
        <taxon>Actinomycetota</taxon>
        <taxon>Actinomycetes</taxon>
        <taxon>Pseudonocardiales</taxon>
        <taxon>Pseudonocardiaceae</taxon>
        <taxon>Actinokineospora</taxon>
    </lineage>
</organism>
<keyword evidence="3" id="KW-0645">Protease</keyword>
<evidence type="ECO:0000256" key="2">
    <source>
        <dbReference type="SAM" id="SignalP"/>
    </source>
</evidence>
<proteinExistence type="predicted"/>
<dbReference type="InterPro" id="IPR006311">
    <property type="entry name" value="TAT_signal"/>
</dbReference>
<dbReference type="GO" id="GO:0008237">
    <property type="term" value="F:metallopeptidase activity"/>
    <property type="evidence" value="ECO:0007669"/>
    <property type="project" value="UniProtKB-KW"/>
</dbReference>
<keyword evidence="4" id="KW-1185">Reference proteome</keyword>
<dbReference type="Proteomes" id="UP001596512">
    <property type="component" value="Unassembled WGS sequence"/>
</dbReference>
<gene>
    <name evidence="3" type="ORF">ACFQV2_28030</name>
</gene>
<keyword evidence="3" id="KW-0482">Metalloprotease</keyword>
<keyword evidence="2" id="KW-0732">Signal</keyword>
<feature type="chain" id="PRO_5046046839" evidence="2">
    <location>
        <begin position="32"/>
        <end position="335"/>
    </location>
</feature>
<comment type="caution">
    <text evidence="3">The sequence shown here is derived from an EMBL/GenBank/DDBJ whole genome shotgun (WGS) entry which is preliminary data.</text>
</comment>
<feature type="compositionally biased region" description="Low complexity" evidence="1">
    <location>
        <begin position="326"/>
        <end position="335"/>
    </location>
</feature>
<dbReference type="EMBL" id="JBHTEY010000004">
    <property type="protein sequence ID" value="MFC7616735.1"/>
    <property type="molecule type" value="Genomic_DNA"/>
</dbReference>
<keyword evidence="3" id="KW-0378">Hydrolase</keyword>
<feature type="compositionally biased region" description="Low complexity" evidence="1">
    <location>
        <begin position="296"/>
        <end position="307"/>
    </location>
</feature>